<sequence>MRIFAYYIPTDYADEYLRRGEDTTMASVQLLRTTNIQLFSYKEIKRATNNFDHVNKLGRGGFGTVYKGTFGDGTAFAAKVLSSESEQGIREFLTEIESIAEAKHANLVRLLGCCIQKQSRILIYEYAENNSLDHALKGTAKGLSYLHEEHKPNIVHRDVKASNVLLDGSYNPKIGDFGLAKLFPDNVTHVSTRVVGTTGYLAPEYVVHGQLTKKADVYSFGVLVLEIISGQRVSQSIRSDTFLVRQVDRLAWLFYEQGRPLDIVDVSIKDYPEAEALRFVKVGLACTQAAPSGRPTMRQVVKMLTRPAAFLELEMRPAAGWPVATSSASSITNSASITCTEIVPR</sequence>
<dbReference type="GO" id="GO:0016020">
    <property type="term" value="C:membrane"/>
    <property type="evidence" value="ECO:0007669"/>
    <property type="project" value="UniProtKB-SubCell"/>
</dbReference>
<evidence type="ECO:0000256" key="15">
    <source>
        <dbReference type="ARBA" id="ARBA00048679"/>
    </source>
</evidence>
<evidence type="ECO:0000256" key="13">
    <source>
        <dbReference type="ARBA" id="ARBA00023180"/>
    </source>
</evidence>
<comment type="catalytic activity">
    <reaction evidence="15">
        <text>L-seryl-[protein] + ATP = O-phospho-L-seryl-[protein] + ADP + H(+)</text>
        <dbReference type="Rhea" id="RHEA:17989"/>
        <dbReference type="Rhea" id="RHEA-COMP:9863"/>
        <dbReference type="Rhea" id="RHEA-COMP:11604"/>
        <dbReference type="ChEBI" id="CHEBI:15378"/>
        <dbReference type="ChEBI" id="CHEBI:29999"/>
        <dbReference type="ChEBI" id="CHEBI:30616"/>
        <dbReference type="ChEBI" id="CHEBI:83421"/>
        <dbReference type="ChEBI" id="CHEBI:456216"/>
        <dbReference type="EC" id="2.7.11.1"/>
    </reaction>
</comment>
<dbReference type="GO" id="GO:0005524">
    <property type="term" value="F:ATP binding"/>
    <property type="evidence" value="ECO:0007669"/>
    <property type="project" value="UniProtKB-UniRule"/>
</dbReference>
<evidence type="ECO:0000256" key="4">
    <source>
        <dbReference type="ARBA" id="ARBA00022679"/>
    </source>
</evidence>
<feature type="domain" description="Protein kinase" evidence="18">
    <location>
        <begin position="51"/>
        <end position="311"/>
    </location>
</feature>
<dbReference type="InterPro" id="IPR000719">
    <property type="entry name" value="Prot_kinase_dom"/>
</dbReference>
<dbReference type="AlphaFoldDB" id="A0AAD8RCQ4"/>
<dbReference type="Proteomes" id="UP001231189">
    <property type="component" value="Unassembled WGS sequence"/>
</dbReference>
<keyword evidence="3 17" id="KW-0723">Serine/threonine-protein kinase</keyword>
<dbReference type="PROSITE" id="PS50011">
    <property type="entry name" value="PROTEIN_KINASE_DOM"/>
    <property type="match status" value="1"/>
</dbReference>
<evidence type="ECO:0000259" key="18">
    <source>
        <dbReference type="PROSITE" id="PS50011"/>
    </source>
</evidence>
<evidence type="ECO:0000256" key="3">
    <source>
        <dbReference type="ARBA" id="ARBA00022527"/>
    </source>
</evidence>
<keyword evidence="5" id="KW-0812">Transmembrane</keyword>
<dbReference type="EC" id="2.7.11.1" evidence="2"/>
<evidence type="ECO:0000256" key="11">
    <source>
        <dbReference type="ARBA" id="ARBA00023136"/>
    </source>
</evidence>
<evidence type="ECO:0000256" key="6">
    <source>
        <dbReference type="ARBA" id="ARBA00022729"/>
    </source>
</evidence>
<keyword evidence="20" id="KW-1185">Reference proteome</keyword>
<dbReference type="Gene3D" id="1.10.510.10">
    <property type="entry name" value="Transferase(Phosphotransferase) domain 1"/>
    <property type="match status" value="1"/>
</dbReference>
<dbReference type="Pfam" id="PF00069">
    <property type="entry name" value="Pkinase"/>
    <property type="match status" value="1"/>
</dbReference>
<keyword evidence="12" id="KW-0675">Receptor</keyword>
<evidence type="ECO:0000313" key="19">
    <source>
        <dbReference type="EMBL" id="KAK1618406.1"/>
    </source>
</evidence>
<keyword evidence="9 16" id="KW-0067">ATP-binding</keyword>
<dbReference type="PROSITE" id="PS00107">
    <property type="entry name" value="PROTEIN_KINASE_ATP"/>
    <property type="match status" value="1"/>
</dbReference>
<comment type="similarity">
    <text evidence="17">Belongs to the protein kinase superfamily.</text>
</comment>
<keyword evidence="13" id="KW-0325">Glycoprotein</keyword>
<evidence type="ECO:0000256" key="14">
    <source>
        <dbReference type="ARBA" id="ARBA00047899"/>
    </source>
</evidence>
<accession>A0AAD8RCQ4</accession>
<organism evidence="19 20">
    <name type="scientific">Lolium multiflorum</name>
    <name type="common">Italian ryegrass</name>
    <name type="synonym">Lolium perenne subsp. multiflorum</name>
    <dbReference type="NCBI Taxonomy" id="4521"/>
    <lineage>
        <taxon>Eukaryota</taxon>
        <taxon>Viridiplantae</taxon>
        <taxon>Streptophyta</taxon>
        <taxon>Embryophyta</taxon>
        <taxon>Tracheophyta</taxon>
        <taxon>Spermatophyta</taxon>
        <taxon>Magnoliopsida</taxon>
        <taxon>Liliopsida</taxon>
        <taxon>Poales</taxon>
        <taxon>Poaceae</taxon>
        <taxon>BOP clade</taxon>
        <taxon>Pooideae</taxon>
        <taxon>Poodae</taxon>
        <taxon>Poeae</taxon>
        <taxon>Poeae Chloroplast Group 2 (Poeae type)</taxon>
        <taxon>Loliodinae</taxon>
        <taxon>Loliinae</taxon>
        <taxon>Lolium</taxon>
    </lineage>
</organism>
<evidence type="ECO:0000256" key="8">
    <source>
        <dbReference type="ARBA" id="ARBA00022777"/>
    </source>
</evidence>
<reference evidence="19" key="1">
    <citation type="submission" date="2023-07" db="EMBL/GenBank/DDBJ databases">
        <title>A chromosome-level genome assembly of Lolium multiflorum.</title>
        <authorList>
            <person name="Chen Y."/>
            <person name="Copetti D."/>
            <person name="Kolliker R."/>
            <person name="Studer B."/>
        </authorList>
    </citation>
    <scope>NUCLEOTIDE SEQUENCE</scope>
    <source>
        <strain evidence="19">02402/16</strain>
        <tissue evidence="19">Leaf</tissue>
    </source>
</reference>
<dbReference type="InterPro" id="IPR017441">
    <property type="entry name" value="Protein_kinase_ATP_BS"/>
</dbReference>
<comment type="caution">
    <text evidence="19">The sequence shown here is derived from an EMBL/GenBank/DDBJ whole genome shotgun (WGS) entry which is preliminary data.</text>
</comment>
<keyword evidence="11" id="KW-0472">Membrane</keyword>
<gene>
    <name evidence="19" type="ORF">QYE76_023923</name>
</gene>
<dbReference type="CDD" id="cd14066">
    <property type="entry name" value="STKc_IRAK"/>
    <property type="match status" value="1"/>
</dbReference>
<evidence type="ECO:0000256" key="10">
    <source>
        <dbReference type="ARBA" id="ARBA00022989"/>
    </source>
</evidence>
<dbReference type="FunFam" id="1.10.510.10:FF:000287">
    <property type="entry name" value="probable LRR receptor-like serine/threonine-protein kinase RKF3"/>
    <property type="match status" value="1"/>
</dbReference>
<name>A0AAD8RCQ4_LOLMU</name>
<proteinExistence type="inferred from homology"/>
<comment type="subcellular location">
    <subcellularLocation>
        <location evidence="1">Membrane</location>
        <topology evidence="1">Single-pass type I membrane protein</topology>
    </subcellularLocation>
</comment>
<evidence type="ECO:0000256" key="7">
    <source>
        <dbReference type="ARBA" id="ARBA00022741"/>
    </source>
</evidence>
<comment type="catalytic activity">
    <reaction evidence="14">
        <text>L-threonyl-[protein] + ATP = O-phospho-L-threonyl-[protein] + ADP + H(+)</text>
        <dbReference type="Rhea" id="RHEA:46608"/>
        <dbReference type="Rhea" id="RHEA-COMP:11060"/>
        <dbReference type="Rhea" id="RHEA-COMP:11605"/>
        <dbReference type="ChEBI" id="CHEBI:15378"/>
        <dbReference type="ChEBI" id="CHEBI:30013"/>
        <dbReference type="ChEBI" id="CHEBI:30616"/>
        <dbReference type="ChEBI" id="CHEBI:61977"/>
        <dbReference type="ChEBI" id="CHEBI:456216"/>
        <dbReference type="EC" id="2.7.11.1"/>
    </reaction>
</comment>
<dbReference type="InterPro" id="IPR052059">
    <property type="entry name" value="CR_Ser/Thr_kinase"/>
</dbReference>
<protein>
    <recommendedName>
        <fullName evidence="2">non-specific serine/threonine protein kinase</fullName>
        <ecNumber evidence="2">2.7.11.1</ecNumber>
    </recommendedName>
</protein>
<feature type="binding site" evidence="16">
    <location>
        <position position="79"/>
    </location>
    <ligand>
        <name>ATP</name>
        <dbReference type="ChEBI" id="CHEBI:30616"/>
    </ligand>
</feature>
<dbReference type="EMBL" id="JAUUTY010000006">
    <property type="protein sequence ID" value="KAK1618406.1"/>
    <property type="molecule type" value="Genomic_DNA"/>
</dbReference>
<keyword evidence="6" id="KW-0732">Signal</keyword>
<dbReference type="GO" id="GO:0004674">
    <property type="term" value="F:protein serine/threonine kinase activity"/>
    <property type="evidence" value="ECO:0007669"/>
    <property type="project" value="UniProtKB-KW"/>
</dbReference>
<evidence type="ECO:0000256" key="9">
    <source>
        <dbReference type="ARBA" id="ARBA00022840"/>
    </source>
</evidence>
<dbReference type="InterPro" id="IPR008271">
    <property type="entry name" value="Ser/Thr_kinase_AS"/>
</dbReference>
<dbReference type="Gene3D" id="3.30.200.20">
    <property type="entry name" value="Phosphorylase Kinase, domain 1"/>
    <property type="match status" value="1"/>
</dbReference>
<dbReference type="FunFam" id="3.30.200.20:FF:000162">
    <property type="entry name" value="Adenine nucleotide alpha hydrolase-like domain kinase"/>
    <property type="match status" value="1"/>
</dbReference>
<dbReference type="PANTHER" id="PTHR47973">
    <property type="entry name" value="CYSTEINE-RICH RECEPTOR-LIKE PROTEIN KINASE 3"/>
    <property type="match status" value="1"/>
</dbReference>
<dbReference type="PROSITE" id="PS00108">
    <property type="entry name" value="PROTEIN_KINASE_ST"/>
    <property type="match status" value="1"/>
</dbReference>
<dbReference type="InterPro" id="IPR011009">
    <property type="entry name" value="Kinase-like_dom_sf"/>
</dbReference>
<keyword evidence="10" id="KW-1133">Transmembrane helix</keyword>
<dbReference type="SUPFAM" id="SSF56112">
    <property type="entry name" value="Protein kinase-like (PK-like)"/>
    <property type="match status" value="1"/>
</dbReference>
<evidence type="ECO:0000256" key="12">
    <source>
        <dbReference type="ARBA" id="ARBA00023170"/>
    </source>
</evidence>
<keyword evidence="7 16" id="KW-0547">Nucleotide-binding</keyword>
<evidence type="ECO:0000256" key="2">
    <source>
        <dbReference type="ARBA" id="ARBA00012513"/>
    </source>
</evidence>
<dbReference type="SMART" id="SM00220">
    <property type="entry name" value="S_TKc"/>
    <property type="match status" value="1"/>
</dbReference>
<evidence type="ECO:0000256" key="16">
    <source>
        <dbReference type="PROSITE-ProRule" id="PRU10141"/>
    </source>
</evidence>
<keyword evidence="8" id="KW-0418">Kinase</keyword>
<evidence type="ECO:0000256" key="17">
    <source>
        <dbReference type="RuleBase" id="RU000304"/>
    </source>
</evidence>
<evidence type="ECO:0000313" key="20">
    <source>
        <dbReference type="Proteomes" id="UP001231189"/>
    </source>
</evidence>
<evidence type="ECO:0000256" key="1">
    <source>
        <dbReference type="ARBA" id="ARBA00004479"/>
    </source>
</evidence>
<evidence type="ECO:0000256" key="5">
    <source>
        <dbReference type="ARBA" id="ARBA00022692"/>
    </source>
</evidence>
<keyword evidence="4" id="KW-0808">Transferase</keyword>